<evidence type="ECO:0000313" key="1">
    <source>
        <dbReference type="EMBL" id="SNR78848.1"/>
    </source>
</evidence>
<dbReference type="EMBL" id="FZOC01000002">
    <property type="protein sequence ID" value="SNR78848.1"/>
    <property type="molecule type" value="Genomic_DNA"/>
</dbReference>
<protein>
    <submittedName>
        <fullName evidence="1">Uncharacterized protein</fullName>
    </submittedName>
</protein>
<reference evidence="1 2" key="1">
    <citation type="submission" date="2017-06" db="EMBL/GenBank/DDBJ databases">
        <authorList>
            <person name="Kim H.J."/>
            <person name="Triplett B.A."/>
        </authorList>
    </citation>
    <scope>NUCLEOTIDE SEQUENCE [LARGE SCALE GENOMIC DNA]</scope>
    <source>
        <strain evidence="1 2">DSM 13116</strain>
    </source>
</reference>
<dbReference type="AlphaFoldDB" id="A0A238Z776"/>
<gene>
    <name evidence="1" type="ORF">SAMN04488503_1285</name>
</gene>
<accession>A0A238Z776</accession>
<dbReference type="Proteomes" id="UP000198324">
    <property type="component" value="Unassembled WGS sequence"/>
</dbReference>
<dbReference type="RefSeq" id="WP_089272885.1">
    <property type="nucleotide sequence ID" value="NZ_FZOC01000002.1"/>
</dbReference>
<proteinExistence type="predicted"/>
<organism evidence="1 2">
    <name type="scientific">Humidesulfovibrio mexicanus</name>
    <dbReference type="NCBI Taxonomy" id="147047"/>
    <lineage>
        <taxon>Bacteria</taxon>
        <taxon>Pseudomonadati</taxon>
        <taxon>Thermodesulfobacteriota</taxon>
        <taxon>Desulfovibrionia</taxon>
        <taxon>Desulfovibrionales</taxon>
        <taxon>Desulfovibrionaceae</taxon>
        <taxon>Humidesulfovibrio</taxon>
    </lineage>
</organism>
<name>A0A238Z776_9BACT</name>
<keyword evidence="2" id="KW-1185">Reference proteome</keyword>
<sequence>MAEELLDDLLRSLQAALDEAGARVDSASAARRNVPGRSLTFMLPRAGGCQDAVEAVEIPLDSLRPSARLRVAGVSLDFDCELARVGLFRARRRTVVRIVPGGAAPGRTRRMRIVLECGDRAQGEVRIDGMLLQNLPVPRATAHKPLGPLRTVVARMLEMLLPGRPLEGFVLNEEQSRRVERLCA</sequence>
<evidence type="ECO:0000313" key="2">
    <source>
        <dbReference type="Proteomes" id="UP000198324"/>
    </source>
</evidence>